<dbReference type="PATRIC" id="fig|1682.24.peg.507"/>
<dbReference type="AlphaFoldDB" id="A0A0M4MD95"/>
<evidence type="ECO:0000313" key="2">
    <source>
        <dbReference type="Proteomes" id="UP000067206"/>
    </source>
</evidence>
<name>A0A0M4MD95_BIFLI</name>
<gene>
    <name evidence="1" type="ORF">RY67_524</name>
</gene>
<dbReference type="EMBL" id="CP010411">
    <property type="protein sequence ID" value="ALE08587.1"/>
    <property type="molecule type" value="Genomic_DNA"/>
</dbReference>
<proteinExistence type="predicted"/>
<reference evidence="1 2" key="1">
    <citation type="submission" date="2014-12" db="EMBL/GenBank/DDBJ databases">
        <title>Complete genome sequence of Bifidobacterium longum subsp. infantis BT1.</title>
        <authorList>
            <person name="Kim J.F."/>
            <person name="Kwak M.-J."/>
        </authorList>
    </citation>
    <scope>NUCLEOTIDE SEQUENCE [LARGE SCALE GENOMIC DNA]</scope>
    <source>
        <strain evidence="1 2">BT1</strain>
    </source>
</reference>
<organism evidence="1 2">
    <name type="scientific">Bifidobacterium longum subsp. infantis</name>
    <dbReference type="NCBI Taxonomy" id="1682"/>
    <lineage>
        <taxon>Bacteria</taxon>
        <taxon>Bacillati</taxon>
        <taxon>Actinomycetota</taxon>
        <taxon>Actinomycetes</taxon>
        <taxon>Bifidobacteriales</taxon>
        <taxon>Bifidobacteriaceae</taxon>
        <taxon>Bifidobacterium</taxon>
    </lineage>
</organism>
<protein>
    <submittedName>
        <fullName evidence="1">Uncharacterized protein</fullName>
    </submittedName>
</protein>
<accession>A0A0M4MD95</accession>
<dbReference type="Proteomes" id="UP000067206">
    <property type="component" value="Chromosome"/>
</dbReference>
<dbReference type="RefSeq" id="WP_235625991.1">
    <property type="nucleotide sequence ID" value="NZ_CP010411.1"/>
</dbReference>
<sequence>MVRQRKAHKEQSFFGCVLPRWLVEIALGLQVAIVLLLLALSICFTVTFKRASPQLGSITEQVDYHFGAPSIAFLLGSILLCGLIVVLAVVVSKLPKRWALIALLAYVMLMQIIWLTSLNLVSYTYQDSRSLMDAADILLKGDLGQFSESYCASGATQAECVGRSIPSAYSYFSYYPFQSGPMLWYLIVFALFGTDNILAFQIVSAVSITALVAVLWRLGSLLGLDERGHGAFVVLVSMCVPLLMFSAFVYPNAVGFFIAICGAWVIAEGLRLQKVWLSALTIVVGFLICGIGTIFKTTYQIVVLAVLVAVVFAVWNSRRIWQLPVSVASALVMYASSKLPTVWLQIRTGENFGKGLPMLSWIALGLGNPDTRPPGWWSKFSLDAFYQTGNDYALQTQISKDFIRERVMGFMESPKEGLRFFLGKLASEWSEPSFMTSLYSEIGDSARHFSGLGSFLLIGRGSEILLRYENVFQTVVYLLALVGLIGLIHSMMREKAIGDHASQIYARVLVCASFIGGFLCYLFWEAKGIYTLPFFILLLPVAAYGIQSLICFGNTIRVRFS</sequence>
<evidence type="ECO:0000313" key="1">
    <source>
        <dbReference type="EMBL" id="ALE08587.1"/>
    </source>
</evidence>